<evidence type="ECO:0000313" key="3">
    <source>
        <dbReference type="Proteomes" id="UP000045285"/>
    </source>
</evidence>
<feature type="chain" id="PRO_5001854329" description="Lipoprotein" evidence="1">
    <location>
        <begin position="24"/>
        <end position="45"/>
    </location>
</feature>
<dbReference type="EMBL" id="CCMZ01000028">
    <property type="protein sequence ID" value="CDX20937.1"/>
    <property type="molecule type" value="Genomic_DNA"/>
</dbReference>
<sequence>MKIPLIFLTMILALLTACQTIPAVRKNNCACAWDKLAFQSEGVVS</sequence>
<organism evidence="2 3">
    <name type="scientific">Mesorhizobium plurifarium</name>
    <dbReference type="NCBI Taxonomy" id="69974"/>
    <lineage>
        <taxon>Bacteria</taxon>
        <taxon>Pseudomonadati</taxon>
        <taxon>Pseudomonadota</taxon>
        <taxon>Alphaproteobacteria</taxon>
        <taxon>Hyphomicrobiales</taxon>
        <taxon>Phyllobacteriaceae</taxon>
        <taxon>Mesorhizobium</taxon>
    </lineage>
</organism>
<keyword evidence="1" id="KW-0732">Signal</keyword>
<evidence type="ECO:0000256" key="1">
    <source>
        <dbReference type="SAM" id="SignalP"/>
    </source>
</evidence>
<dbReference type="PROSITE" id="PS51257">
    <property type="entry name" value="PROKAR_LIPOPROTEIN"/>
    <property type="match status" value="1"/>
</dbReference>
<evidence type="ECO:0008006" key="4">
    <source>
        <dbReference type="Google" id="ProtNLM"/>
    </source>
</evidence>
<accession>A0A090DV89</accession>
<proteinExistence type="predicted"/>
<name>A0A090DV89_MESPL</name>
<dbReference type="Proteomes" id="UP000045285">
    <property type="component" value="Unassembled WGS sequence"/>
</dbReference>
<evidence type="ECO:0000313" key="2">
    <source>
        <dbReference type="EMBL" id="CDX20937.1"/>
    </source>
</evidence>
<gene>
    <name evidence="2" type="ORF">MPL3356_340105</name>
</gene>
<reference evidence="3" key="1">
    <citation type="submission" date="2014-08" db="EMBL/GenBank/DDBJ databases">
        <authorList>
            <person name="Moulin L."/>
        </authorList>
    </citation>
    <scope>NUCLEOTIDE SEQUENCE [LARGE SCALE GENOMIC DNA]</scope>
</reference>
<feature type="signal peptide" evidence="1">
    <location>
        <begin position="1"/>
        <end position="23"/>
    </location>
</feature>
<keyword evidence="3" id="KW-1185">Reference proteome</keyword>
<protein>
    <recommendedName>
        <fullName evidence="4">Lipoprotein</fullName>
    </recommendedName>
</protein>
<dbReference type="AlphaFoldDB" id="A0A090DV89"/>